<dbReference type="Gene3D" id="1.10.287.1080">
    <property type="entry name" value="MazG-like"/>
    <property type="match status" value="1"/>
</dbReference>
<dbReference type="InterPro" id="IPR007362">
    <property type="entry name" value="DUF429"/>
</dbReference>
<evidence type="ECO:0000313" key="3">
    <source>
        <dbReference type="Proteomes" id="UP000592181"/>
    </source>
</evidence>
<dbReference type="SUPFAM" id="SSF101386">
    <property type="entry name" value="all-alpha NTP pyrophosphatases"/>
    <property type="match status" value="1"/>
</dbReference>
<accession>A0A852XA10</accession>
<dbReference type="EMBL" id="JACBZX010000001">
    <property type="protein sequence ID" value="NYG37583.1"/>
    <property type="molecule type" value="Genomic_DNA"/>
</dbReference>
<dbReference type="PANTHER" id="PTHR46523">
    <property type="entry name" value="DCTP PYROPHOSPHATASE 1"/>
    <property type="match status" value="1"/>
</dbReference>
<dbReference type="RefSeq" id="WP_179462926.1">
    <property type="nucleotide sequence ID" value="NZ_JACBZX010000001.1"/>
</dbReference>
<dbReference type="InterPro" id="IPR052555">
    <property type="entry name" value="dCTP_Pyrophosphatase"/>
</dbReference>
<dbReference type="InterPro" id="IPR025984">
    <property type="entry name" value="DCTPP"/>
</dbReference>
<comment type="caution">
    <text evidence="2">The sequence shown here is derived from an EMBL/GenBank/DDBJ whole genome shotgun (WGS) entry which is preliminary data.</text>
</comment>
<dbReference type="AlphaFoldDB" id="A0A852XA10"/>
<dbReference type="Pfam" id="PF04250">
    <property type="entry name" value="DUF429"/>
    <property type="match status" value="1"/>
</dbReference>
<feature type="compositionally biased region" description="Basic and acidic residues" evidence="1">
    <location>
        <begin position="118"/>
        <end position="134"/>
    </location>
</feature>
<dbReference type="CDD" id="cd11537">
    <property type="entry name" value="NTP-PPase_RS21-C6_like"/>
    <property type="match status" value="1"/>
</dbReference>
<organism evidence="2 3">
    <name type="scientific">Janibacter alkaliphilus</name>
    <dbReference type="NCBI Taxonomy" id="1069963"/>
    <lineage>
        <taxon>Bacteria</taxon>
        <taxon>Bacillati</taxon>
        <taxon>Actinomycetota</taxon>
        <taxon>Actinomycetes</taxon>
        <taxon>Micrococcales</taxon>
        <taxon>Intrasporangiaceae</taxon>
        <taxon>Janibacter</taxon>
    </lineage>
</organism>
<proteinExistence type="predicted"/>
<dbReference type="Pfam" id="PF12643">
    <property type="entry name" value="MazG-like"/>
    <property type="match status" value="1"/>
</dbReference>
<keyword evidence="3" id="KW-1185">Reference proteome</keyword>
<reference evidence="2 3" key="1">
    <citation type="submission" date="2020-07" db="EMBL/GenBank/DDBJ databases">
        <title>Sequencing the genomes of 1000 actinobacteria strains.</title>
        <authorList>
            <person name="Klenk H.-P."/>
        </authorList>
    </citation>
    <scope>NUCLEOTIDE SEQUENCE [LARGE SCALE GENOMIC DNA]</scope>
    <source>
        <strain evidence="2 3">DSM 24723</strain>
    </source>
</reference>
<dbReference type="Proteomes" id="UP000592181">
    <property type="component" value="Unassembled WGS sequence"/>
</dbReference>
<evidence type="ECO:0000313" key="2">
    <source>
        <dbReference type="EMBL" id="NYG37583.1"/>
    </source>
</evidence>
<dbReference type="GO" id="GO:0009143">
    <property type="term" value="P:nucleoside triphosphate catabolic process"/>
    <property type="evidence" value="ECO:0007669"/>
    <property type="project" value="InterPro"/>
</dbReference>
<dbReference type="GO" id="GO:0047429">
    <property type="term" value="F:nucleoside triphosphate diphosphatase activity"/>
    <property type="evidence" value="ECO:0007669"/>
    <property type="project" value="InterPro"/>
</dbReference>
<evidence type="ECO:0000256" key="1">
    <source>
        <dbReference type="SAM" id="MobiDB-lite"/>
    </source>
</evidence>
<name>A0A852XA10_9MICO</name>
<protein>
    <submittedName>
        <fullName evidence="2">Putative RNase H-like nuclease/NTP pyrophosphatase (Non-canonical NTP hydrolase)</fullName>
    </submittedName>
</protein>
<keyword evidence="2" id="KW-0378">Hydrolase</keyword>
<feature type="region of interest" description="Disordered" evidence="1">
    <location>
        <begin position="102"/>
        <end position="140"/>
    </location>
</feature>
<dbReference type="PANTHER" id="PTHR46523:SF1">
    <property type="entry name" value="DCTP PYROPHOSPHATASE 1"/>
    <property type="match status" value="1"/>
</dbReference>
<sequence length="374" mass="39219">MQSETWAERIRRFAEERSWSGYHSPKNLAMALSVEVAELVEIFQWLETEESAQVMADPERAQAVRDEVADVMTYLLRLVDVLDIDLDAAMADKLAEAEQRYPVGSLPSGLPGSGAGPDGRDRPGDDAPDGDAHDVGTSAPGPLEVLAPVLGVDACRAGWVGALLEPGAPRPRVVVAETLEELLAAAGEQLRIAVAAVDIPIGLPDDGAREADRLARAALPGRSSSVFTTPTRAATVADSYEAANAANREAAGQGISQQAWGITRKIREADALVRVPRDTRIVEAHPELSFATMAGAPMRHAKRAESGAAERLAALAAVGIGSPSVLSGSGYAADDVLDACAVAWTAARVASGRARPLPEEPQVHSDGIPAAIWA</sequence>
<gene>
    <name evidence="2" type="ORF">BJY28_002052</name>
</gene>